<protein>
    <submittedName>
        <fullName evidence="1">Uncharacterized protein</fullName>
    </submittedName>
</protein>
<dbReference type="AlphaFoldDB" id="A0A328ZAY3"/>
<sequence length="71" mass="7574">MGKARARGRLGGRVFRGADQRIRRNAAVDPNLARAGPAAAGRAAFQLRSCSTVSICISKLKKRARPWALAA</sequence>
<proteinExistence type="predicted"/>
<reference evidence="1 2" key="1">
    <citation type="submission" date="2018-06" db="EMBL/GenBank/DDBJ databases">
        <title>Genomic Encyclopedia of Archaeal and Bacterial Type Strains, Phase II (KMG-II): from individual species to whole genera.</title>
        <authorList>
            <person name="Goeker M."/>
        </authorList>
    </citation>
    <scope>NUCLEOTIDE SEQUENCE [LARGE SCALE GENOMIC DNA]</scope>
    <source>
        <strain evidence="1 2">CFPB 3232</strain>
    </source>
</reference>
<evidence type="ECO:0000313" key="2">
    <source>
        <dbReference type="Proteomes" id="UP000248856"/>
    </source>
</evidence>
<dbReference type="EMBL" id="QLTA01000019">
    <property type="protein sequence ID" value="RAR81792.1"/>
    <property type="molecule type" value="Genomic_DNA"/>
</dbReference>
<dbReference type="Proteomes" id="UP000248856">
    <property type="component" value="Unassembled WGS sequence"/>
</dbReference>
<organism evidence="1 2">
    <name type="scientific">Paracidovorax anthurii</name>
    <dbReference type="NCBI Taxonomy" id="78229"/>
    <lineage>
        <taxon>Bacteria</taxon>
        <taxon>Pseudomonadati</taxon>
        <taxon>Pseudomonadota</taxon>
        <taxon>Betaproteobacteria</taxon>
        <taxon>Burkholderiales</taxon>
        <taxon>Comamonadaceae</taxon>
        <taxon>Paracidovorax</taxon>
    </lineage>
</organism>
<gene>
    <name evidence="1" type="ORF">AX018_101936</name>
</gene>
<name>A0A328ZAY3_9BURK</name>
<comment type="caution">
    <text evidence="1">The sequence shown here is derived from an EMBL/GenBank/DDBJ whole genome shotgun (WGS) entry which is preliminary data.</text>
</comment>
<keyword evidence="2" id="KW-1185">Reference proteome</keyword>
<evidence type="ECO:0000313" key="1">
    <source>
        <dbReference type="EMBL" id="RAR81792.1"/>
    </source>
</evidence>
<accession>A0A328ZAY3</accession>